<sequence length="509" mass="55688">MSSIADSLGGLARSAAIIFFGTAIGQIVALIGELLIVRNLNPGVLGRYAFTYSLVSAIGSLLLLGVHEGVTRQLSSKDDHKMDTDLIRSGYLIVLLTSIVVTVGLFAVRTPLASFFNIPHLETTIPLFLPFLFVYPLSRISLAVLRAEQHSWAATASQNLVTKPLAFGSLLVILLLGYPALGSVVYWVGVPFICFLISGYFVARKFPVITLFGKLPNQKTVSELFSFSWPLAIGSFLLIFLSQMDILMIGFFLDSTSVGLYRSIQPFKSAIMFVLGAFTFLNLPLVTNHFESGQIVHLRETYITSTKWIVALTLPYILFVSAFAEDLVKIFFGYDYVPAALPLSILVAGLSFRVYSGLDGDLVKAINRPKIELYSSFVGLCANFLSNYLLIPQFGIVGAAVGTVLGYATYNLVEVVWIYNLVGASPISWVTVKQSLPPICITVLMIFLIGPSSSPVLLAIALIIISLTELCSMIFLGCLSEVDVELIKRVDSRINIDLSRLINHAEKRI</sequence>
<feature type="transmembrane region" description="Helical" evidence="6">
    <location>
        <begin position="308"/>
        <end position="324"/>
    </location>
</feature>
<evidence type="ECO:0000256" key="5">
    <source>
        <dbReference type="ARBA" id="ARBA00023136"/>
    </source>
</evidence>
<feature type="transmembrane region" description="Helical" evidence="6">
    <location>
        <begin position="160"/>
        <end position="178"/>
    </location>
</feature>
<comment type="caution">
    <text evidence="7">The sequence shown here is derived from an EMBL/GenBank/DDBJ whole genome shotgun (WGS) entry which is preliminary data.</text>
</comment>
<keyword evidence="2" id="KW-1003">Cell membrane</keyword>
<dbReference type="CDD" id="cd13128">
    <property type="entry name" value="MATE_Wzx_like"/>
    <property type="match status" value="1"/>
</dbReference>
<feature type="transmembrane region" description="Helical" evidence="6">
    <location>
        <begin position="86"/>
        <end position="107"/>
    </location>
</feature>
<accession>A0ABU2G3H7</accession>
<feature type="transmembrane region" description="Helical" evidence="6">
    <location>
        <begin position="184"/>
        <end position="203"/>
    </location>
</feature>
<evidence type="ECO:0000256" key="3">
    <source>
        <dbReference type="ARBA" id="ARBA00022692"/>
    </source>
</evidence>
<dbReference type="PANTHER" id="PTHR30250:SF27">
    <property type="entry name" value="POLYSACCHARIDE BIOSYNTHESIS PROTEIN"/>
    <property type="match status" value="1"/>
</dbReference>
<dbReference type="Pfam" id="PF01943">
    <property type="entry name" value="Polysacc_synt"/>
    <property type="match status" value="1"/>
</dbReference>
<name>A0ABU2G3H7_9EURY</name>
<organism evidence="7 8">
    <name type="scientific">Halogeometricum luteum</name>
    <dbReference type="NCBI Taxonomy" id="2950537"/>
    <lineage>
        <taxon>Archaea</taxon>
        <taxon>Methanobacteriati</taxon>
        <taxon>Methanobacteriota</taxon>
        <taxon>Stenosarchaea group</taxon>
        <taxon>Halobacteria</taxon>
        <taxon>Halobacteriales</taxon>
        <taxon>Haloferacaceae</taxon>
        <taxon>Halogeometricum</taxon>
    </lineage>
</organism>
<dbReference type="EMBL" id="JAMQOQ010000003">
    <property type="protein sequence ID" value="MDS0295351.1"/>
    <property type="molecule type" value="Genomic_DNA"/>
</dbReference>
<feature type="transmembrane region" description="Helical" evidence="6">
    <location>
        <begin position="224"/>
        <end position="249"/>
    </location>
</feature>
<gene>
    <name evidence="7" type="ORF">NDI79_14340</name>
</gene>
<keyword evidence="3 6" id="KW-0812">Transmembrane</keyword>
<evidence type="ECO:0000256" key="2">
    <source>
        <dbReference type="ARBA" id="ARBA00022475"/>
    </source>
</evidence>
<evidence type="ECO:0000313" key="7">
    <source>
        <dbReference type="EMBL" id="MDS0295351.1"/>
    </source>
</evidence>
<evidence type="ECO:0000256" key="6">
    <source>
        <dbReference type="SAM" id="Phobius"/>
    </source>
</evidence>
<evidence type="ECO:0000313" key="8">
    <source>
        <dbReference type="Proteomes" id="UP001254813"/>
    </source>
</evidence>
<dbReference type="RefSeq" id="WP_310929231.1">
    <property type="nucleotide sequence ID" value="NZ_JAMQOQ010000003.1"/>
</dbReference>
<comment type="subcellular location">
    <subcellularLocation>
        <location evidence="1">Cell membrane</location>
        <topology evidence="1">Multi-pass membrane protein</topology>
    </subcellularLocation>
</comment>
<feature type="transmembrane region" description="Helical" evidence="6">
    <location>
        <begin position="330"/>
        <end position="352"/>
    </location>
</feature>
<evidence type="ECO:0000256" key="1">
    <source>
        <dbReference type="ARBA" id="ARBA00004651"/>
    </source>
</evidence>
<dbReference type="PANTHER" id="PTHR30250">
    <property type="entry name" value="PST FAMILY PREDICTED COLANIC ACID TRANSPORTER"/>
    <property type="match status" value="1"/>
</dbReference>
<proteinExistence type="predicted"/>
<keyword evidence="8" id="KW-1185">Reference proteome</keyword>
<dbReference type="InterPro" id="IPR002797">
    <property type="entry name" value="Polysacc_synth"/>
</dbReference>
<keyword evidence="5 6" id="KW-0472">Membrane</keyword>
<feature type="transmembrane region" description="Helical" evidence="6">
    <location>
        <begin position="269"/>
        <end position="287"/>
    </location>
</feature>
<dbReference type="Proteomes" id="UP001254813">
    <property type="component" value="Unassembled WGS sequence"/>
</dbReference>
<protein>
    <submittedName>
        <fullName evidence="7">Flippase</fullName>
    </submittedName>
</protein>
<feature type="transmembrane region" description="Helical" evidence="6">
    <location>
        <begin position="397"/>
        <end position="422"/>
    </location>
</feature>
<reference evidence="7 8" key="1">
    <citation type="submission" date="2022-06" db="EMBL/GenBank/DDBJ databases">
        <title>Halogeometricum sp. a new haloarchaeum isolate from saline soil.</title>
        <authorList>
            <person name="Strakova D."/>
            <person name="Galisteo C."/>
            <person name="Sanchez-Porro C."/>
            <person name="Ventosa A."/>
        </authorList>
    </citation>
    <scope>NUCLEOTIDE SEQUENCE [LARGE SCALE GENOMIC DNA]</scope>
    <source>
        <strain evidence="8">S3BR25-2</strain>
    </source>
</reference>
<dbReference type="InterPro" id="IPR050833">
    <property type="entry name" value="Poly_Biosynth_Transport"/>
</dbReference>
<feature type="transmembrane region" description="Helical" evidence="6">
    <location>
        <begin position="12"/>
        <end position="36"/>
    </location>
</feature>
<keyword evidence="4 6" id="KW-1133">Transmembrane helix</keyword>
<evidence type="ECO:0000256" key="4">
    <source>
        <dbReference type="ARBA" id="ARBA00022989"/>
    </source>
</evidence>
<feature type="transmembrane region" description="Helical" evidence="6">
    <location>
        <begin position="48"/>
        <end position="66"/>
    </location>
</feature>